<dbReference type="Pfam" id="PF16391">
    <property type="entry name" value="DUF5000"/>
    <property type="match status" value="1"/>
</dbReference>
<dbReference type="Pfam" id="PF16323">
    <property type="entry name" value="DUF4959"/>
    <property type="match status" value="1"/>
</dbReference>
<evidence type="ECO:0000259" key="2">
    <source>
        <dbReference type="Pfam" id="PF16391"/>
    </source>
</evidence>
<evidence type="ECO:0000259" key="3">
    <source>
        <dbReference type="Pfam" id="PF17166"/>
    </source>
</evidence>
<feature type="domain" description="DUF4959" evidence="1">
    <location>
        <begin position="28"/>
        <end position="132"/>
    </location>
</feature>
<dbReference type="SUPFAM" id="SSF49785">
    <property type="entry name" value="Galactose-binding domain-like"/>
    <property type="match status" value="1"/>
</dbReference>
<gene>
    <name evidence="4" type="ORF">FXV77_08130</name>
</gene>
<dbReference type="InterPro" id="IPR033431">
    <property type="entry name" value="DUF5126"/>
</dbReference>
<dbReference type="AlphaFoldDB" id="A0A5D4H898"/>
<dbReference type="PROSITE" id="PS51257">
    <property type="entry name" value="PROKAR_LIPOPROTEIN"/>
    <property type="match status" value="1"/>
</dbReference>
<comment type="caution">
    <text evidence="4">The sequence shown here is derived from an EMBL/GenBank/DDBJ whole genome shotgun (WGS) entry which is preliminary data.</text>
</comment>
<name>A0A5D4H898_9SPHI</name>
<keyword evidence="5" id="KW-1185">Reference proteome</keyword>
<dbReference type="Pfam" id="PF17166">
    <property type="entry name" value="DUF5126"/>
    <property type="match status" value="1"/>
</dbReference>
<evidence type="ECO:0000313" key="5">
    <source>
        <dbReference type="Proteomes" id="UP000322362"/>
    </source>
</evidence>
<proteinExistence type="predicted"/>
<dbReference type="Proteomes" id="UP000322362">
    <property type="component" value="Unassembled WGS sequence"/>
</dbReference>
<feature type="domain" description="DUF5126" evidence="3">
    <location>
        <begin position="135"/>
        <end position="235"/>
    </location>
</feature>
<dbReference type="EMBL" id="VTAV01000004">
    <property type="protein sequence ID" value="TYR36473.1"/>
    <property type="molecule type" value="Genomic_DNA"/>
</dbReference>
<dbReference type="InterPro" id="IPR032164">
    <property type="entry name" value="DUF5000"/>
</dbReference>
<organism evidence="4 5">
    <name type="scientific">Sphingobacterium phlebotomi</name>
    <dbReference type="NCBI Taxonomy" id="2605433"/>
    <lineage>
        <taxon>Bacteria</taxon>
        <taxon>Pseudomonadati</taxon>
        <taxon>Bacteroidota</taxon>
        <taxon>Sphingobacteriia</taxon>
        <taxon>Sphingobacteriales</taxon>
        <taxon>Sphingobacteriaceae</taxon>
        <taxon>Sphingobacterium</taxon>
    </lineage>
</organism>
<feature type="domain" description="DUF5000" evidence="2">
    <location>
        <begin position="267"/>
        <end position="398"/>
    </location>
</feature>
<dbReference type="InterPro" id="IPR008979">
    <property type="entry name" value="Galactose-bd-like_sf"/>
</dbReference>
<reference evidence="4 5" key="1">
    <citation type="submission" date="2019-08" db="EMBL/GenBank/DDBJ databases">
        <title>Phlebobacter frassis gen. nov. sp. nov., a new member of family Sphingobacteriaceae isolated from sand fly rearing media.</title>
        <authorList>
            <person name="Kakumanu M.L."/>
            <person name="Marayati B.F."/>
            <person name="Wada-Katsumata A."/>
            <person name="Wasserberg G."/>
            <person name="Schal C."/>
            <person name="Apperson C.S."/>
            <person name="Ponnusamy L."/>
        </authorList>
    </citation>
    <scope>NUCLEOTIDE SEQUENCE [LARGE SCALE GENOMIC DNA]</scope>
    <source>
        <strain evidence="4 5">SSI9</strain>
    </source>
</reference>
<evidence type="ECO:0000313" key="4">
    <source>
        <dbReference type="EMBL" id="TYR36473.1"/>
    </source>
</evidence>
<sequence>MIKNMKILKTRHKNIVLLLCGVIFMLSSCDKVELRDNLEQDDVAPGSVTDVSFEGLPGAAKINYSLPDDNDVLYVVGEYNIRTGVGYNVKSSYYNNSLTVVGFGTTDEYTVDLYVVDRSGNRSEKTTVTITPLPSPVQTAFETLDYVQGFGGIYLTFENAAKANLVTNVLVKDAHGEWVEYDKYYTALPSGAYSVRGVDAVPTTFGVSIYDRWENRSDTLIREITPIYEAQLDKSKFTTLALPGDGVNAWTLSGLWNDVTASGHGISSTGSFPARYNFDIGTRSKLSRFKFWGVYDGREYSAGNIREFELWGSNDPDPQGSFDGWELIGLYTVAKPSGLPEGELSADDRATAAAGIEFEISQDVPPVRYIRINILSTFASPRNAANAQAWMREITFWGQEQL</sequence>
<dbReference type="InterPro" id="IPR032527">
    <property type="entry name" value="DUF4959"/>
</dbReference>
<protein>
    <submittedName>
        <fullName evidence="4">DUF5126 domain-containing protein</fullName>
    </submittedName>
</protein>
<accession>A0A5D4H898</accession>
<dbReference type="Gene3D" id="2.60.120.260">
    <property type="entry name" value="Galactose-binding domain-like"/>
    <property type="match status" value="1"/>
</dbReference>
<evidence type="ECO:0000259" key="1">
    <source>
        <dbReference type="Pfam" id="PF16323"/>
    </source>
</evidence>